<evidence type="ECO:0000313" key="11">
    <source>
        <dbReference type="EMBL" id="KAJ9601259.1"/>
    </source>
</evidence>
<dbReference type="InterPro" id="IPR036236">
    <property type="entry name" value="Znf_C2H2_sf"/>
</dbReference>
<keyword evidence="6" id="KW-0805">Transcription regulation</keyword>
<reference evidence="11" key="2">
    <citation type="submission" date="2023-05" db="EMBL/GenBank/DDBJ databases">
        <authorList>
            <person name="Fouks B."/>
        </authorList>
    </citation>
    <scope>NUCLEOTIDE SEQUENCE</scope>
    <source>
        <strain evidence="11">Stay&amp;Tobe</strain>
        <tissue evidence="11">Testes</tissue>
    </source>
</reference>
<dbReference type="EMBL" id="JASPKZ010000024">
    <property type="protein sequence ID" value="KAJ9601259.1"/>
    <property type="molecule type" value="Genomic_DNA"/>
</dbReference>
<dbReference type="PROSITE" id="PS00028">
    <property type="entry name" value="ZINC_FINGER_C2H2_1"/>
    <property type="match status" value="4"/>
</dbReference>
<accession>A0AAD8ET96</accession>
<dbReference type="SMART" id="SM00355">
    <property type="entry name" value="ZnF_C2H2"/>
    <property type="match status" value="4"/>
</dbReference>
<evidence type="ECO:0000256" key="2">
    <source>
        <dbReference type="ARBA" id="ARBA00022723"/>
    </source>
</evidence>
<dbReference type="GO" id="GO:0005634">
    <property type="term" value="C:nucleus"/>
    <property type="evidence" value="ECO:0007669"/>
    <property type="project" value="UniProtKB-SubCell"/>
</dbReference>
<evidence type="ECO:0000256" key="7">
    <source>
        <dbReference type="ARBA" id="ARBA00023163"/>
    </source>
</evidence>
<evidence type="ECO:0000256" key="1">
    <source>
        <dbReference type="ARBA" id="ARBA00004123"/>
    </source>
</evidence>
<dbReference type="Pfam" id="PF00096">
    <property type="entry name" value="zf-C2H2"/>
    <property type="match status" value="3"/>
</dbReference>
<dbReference type="GO" id="GO:0008270">
    <property type="term" value="F:zinc ion binding"/>
    <property type="evidence" value="ECO:0007669"/>
    <property type="project" value="UniProtKB-KW"/>
</dbReference>
<dbReference type="AlphaFoldDB" id="A0AAD8ET96"/>
<dbReference type="Proteomes" id="UP001233999">
    <property type="component" value="Unassembled WGS sequence"/>
</dbReference>
<dbReference type="FunFam" id="3.30.160.60:FF:000446">
    <property type="entry name" value="Zinc finger protein"/>
    <property type="match status" value="1"/>
</dbReference>
<dbReference type="GO" id="GO:0000977">
    <property type="term" value="F:RNA polymerase II transcription regulatory region sequence-specific DNA binding"/>
    <property type="evidence" value="ECO:0007669"/>
    <property type="project" value="TreeGrafter"/>
</dbReference>
<keyword evidence="5" id="KW-0862">Zinc</keyword>
<keyword evidence="2" id="KW-0479">Metal-binding</keyword>
<evidence type="ECO:0000256" key="9">
    <source>
        <dbReference type="PROSITE-ProRule" id="PRU00042"/>
    </source>
</evidence>
<keyword evidence="7" id="KW-0804">Transcription</keyword>
<dbReference type="FunFam" id="3.30.160.60:FF:000870">
    <property type="entry name" value="zinc finger protein 197 isoform X1"/>
    <property type="match status" value="1"/>
</dbReference>
<dbReference type="InterPro" id="IPR050717">
    <property type="entry name" value="C2H2-ZF_Transcription_Reg"/>
</dbReference>
<evidence type="ECO:0000256" key="8">
    <source>
        <dbReference type="ARBA" id="ARBA00023242"/>
    </source>
</evidence>
<evidence type="ECO:0000256" key="3">
    <source>
        <dbReference type="ARBA" id="ARBA00022737"/>
    </source>
</evidence>
<reference evidence="11" key="1">
    <citation type="journal article" date="2023" name="IScience">
        <title>Live-bearing cockroach genome reveals convergent evolutionary mechanisms linked to viviparity in insects and beyond.</title>
        <authorList>
            <person name="Fouks B."/>
            <person name="Harrison M.C."/>
            <person name="Mikhailova A.A."/>
            <person name="Marchal E."/>
            <person name="English S."/>
            <person name="Carruthers M."/>
            <person name="Jennings E.C."/>
            <person name="Chiamaka E.L."/>
            <person name="Frigard R.A."/>
            <person name="Pippel M."/>
            <person name="Attardo G.M."/>
            <person name="Benoit J.B."/>
            <person name="Bornberg-Bauer E."/>
            <person name="Tobe S.S."/>
        </authorList>
    </citation>
    <scope>NUCLEOTIDE SEQUENCE</scope>
    <source>
        <strain evidence="11">Stay&amp;Tobe</strain>
    </source>
</reference>
<feature type="domain" description="C2H2-type" evidence="10">
    <location>
        <begin position="122"/>
        <end position="149"/>
    </location>
</feature>
<dbReference type="FunFam" id="3.30.160.60:FF:002343">
    <property type="entry name" value="Zinc finger protein 33A"/>
    <property type="match status" value="1"/>
</dbReference>
<keyword evidence="4 9" id="KW-0863">Zinc-finger</keyword>
<feature type="domain" description="C2H2-type" evidence="10">
    <location>
        <begin position="150"/>
        <end position="177"/>
    </location>
</feature>
<evidence type="ECO:0000313" key="12">
    <source>
        <dbReference type="Proteomes" id="UP001233999"/>
    </source>
</evidence>
<evidence type="ECO:0000259" key="10">
    <source>
        <dbReference type="PROSITE" id="PS50157"/>
    </source>
</evidence>
<feature type="domain" description="C2H2-type" evidence="10">
    <location>
        <begin position="178"/>
        <end position="203"/>
    </location>
</feature>
<comment type="caution">
    <text evidence="11">The sequence shown here is derived from an EMBL/GenBank/DDBJ whole genome shotgun (WGS) entry which is preliminary data.</text>
</comment>
<dbReference type="InterPro" id="IPR013087">
    <property type="entry name" value="Znf_C2H2_type"/>
</dbReference>
<proteinExistence type="predicted"/>
<comment type="subcellular location">
    <subcellularLocation>
        <location evidence="1">Nucleus</location>
    </subcellularLocation>
</comment>
<dbReference type="PANTHER" id="PTHR14196">
    <property type="entry name" value="ODD-SKIPPED - RELATED"/>
    <property type="match status" value="1"/>
</dbReference>
<gene>
    <name evidence="11" type="ORF">L9F63_000554</name>
</gene>
<dbReference type="PANTHER" id="PTHR14196:SF0">
    <property type="entry name" value="PROTEIN BOWEL"/>
    <property type="match status" value="1"/>
</dbReference>
<evidence type="ECO:0000256" key="6">
    <source>
        <dbReference type="ARBA" id="ARBA00023015"/>
    </source>
</evidence>
<dbReference type="SUPFAM" id="SSF57667">
    <property type="entry name" value="beta-beta-alpha zinc fingers"/>
    <property type="match status" value="2"/>
</dbReference>
<feature type="domain" description="C2H2-type" evidence="10">
    <location>
        <begin position="94"/>
        <end position="121"/>
    </location>
</feature>
<protein>
    <recommendedName>
        <fullName evidence="10">C2H2-type domain-containing protein</fullName>
    </recommendedName>
</protein>
<keyword evidence="3" id="KW-0677">Repeat</keyword>
<keyword evidence="12" id="KW-1185">Reference proteome</keyword>
<dbReference type="Gene3D" id="3.30.160.60">
    <property type="entry name" value="Classic Zinc Finger"/>
    <property type="match status" value="4"/>
</dbReference>
<evidence type="ECO:0000256" key="4">
    <source>
        <dbReference type="ARBA" id="ARBA00022771"/>
    </source>
</evidence>
<sequence>MDYEACLSRKFTKIEPEDFKQEIKTEEIEIDNVVKHEMFLTLDPLACEEIKPEIKQTEESLEQMLENGEINVTESVPLVENVKCRVNVNNEKQFKCFICSKSYTTKYNLTAHLNIHSNERSFKCLICCKSFARKAHLQEHSYIHNNEKPFKCLLCNMSFNRKYNLSQHSYIHSIEKPFKCLFCSRSFTNKYNLTAHSYMLEHL</sequence>
<organism evidence="11 12">
    <name type="scientific">Diploptera punctata</name>
    <name type="common">Pacific beetle cockroach</name>
    <dbReference type="NCBI Taxonomy" id="6984"/>
    <lineage>
        <taxon>Eukaryota</taxon>
        <taxon>Metazoa</taxon>
        <taxon>Ecdysozoa</taxon>
        <taxon>Arthropoda</taxon>
        <taxon>Hexapoda</taxon>
        <taxon>Insecta</taxon>
        <taxon>Pterygota</taxon>
        <taxon>Neoptera</taxon>
        <taxon>Polyneoptera</taxon>
        <taxon>Dictyoptera</taxon>
        <taxon>Blattodea</taxon>
        <taxon>Blaberoidea</taxon>
        <taxon>Blaberidae</taxon>
        <taxon>Diplopterinae</taxon>
        <taxon>Diploptera</taxon>
    </lineage>
</organism>
<name>A0AAD8ET96_DIPPU</name>
<keyword evidence="8" id="KW-0539">Nucleus</keyword>
<dbReference type="GO" id="GO:0000981">
    <property type="term" value="F:DNA-binding transcription factor activity, RNA polymerase II-specific"/>
    <property type="evidence" value="ECO:0007669"/>
    <property type="project" value="TreeGrafter"/>
</dbReference>
<evidence type="ECO:0000256" key="5">
    <source>
        <dbReference type="ARBA" id="ARBA00022833"/>
    </source>
</evidence>
<dbReference type="PROSITE" id="PS50157">
    <property type="entry name" value="ZINC_FINGER_C2H2_2"/>
    <property type="match status" value="4"/>
</dbReference>